<protein>
    <submittedName>
        <fullName evidence="1">Uncharacterized protein</fullName>
    </submittedName>
</protein>
<sequence length="44" mass="4711">MTLELPVFVQCEGAWLALSGSGEVIVLGACFEDAINKSFLKGCY</sequence>
<dbReference type="EMBL" id="FOOX01000012">
    <property type="protein sequence ID" value="SFG95727.1"/>
    <property type="molecule type" value="Genomic_DNA"/>
</dbReference>
<evidence type="ECO:0000313" key="2">
    <source>
        <dbReference type="Proteomes" id="UP000199337"/>
    </source>
</evidence>
<dbReference type="STRING" id="341036.SAMN05660649_03326"/>
<keyword evidence="2" id="KW-1185">Reference proteome</keyword>
<reference evidence="2" key="1">
    <citation type="submission" date="2016-10" db="EMBL/GenBank/DDBJ databases">
        <authorList>
            <person name="Varghese N."/>
            <person name="Submissions S."/>
        </authorList>
    </citation>
    <scope>NUCLEOTIDE SEQUENCE [LARGE SCALE GENOMIC DNA]</scope>
    <source>
        <strain evidence="2">DSM 17038</strain>
    </source>
</reference>
<proteinExistence type="predicted"/>
<accession>A0A1I2W527</accession>
<gene>
    <name evidence="1" type="ORF">SAMN05660649_03326</name>
</gene>
<organism evidence="1 2">
    <name type="scientific">Desulfotruncus arcticus DSM 17038</name>
    <dbReference type="NCBI Taxonomy" id="1121424"/>
    <lineage>
        <taxon>Bacteria</taxon>
        <taxon>Bacillati</taxon>
        <taxon>Bacillota</taxon>
        <taxon>Clostridia</taxon>
        <taxon>Eubacteriales</taxon>
        <taxon>Desulfallaceae</taxon>
        <taxon>Desulfotruncus</taxon>
    </lineage>
</organism>
<dbReference type="AlphaFoldDB" id="A0A1I2W527"/>
<name>A0A1I2W527_9FIRM</name>
<evidence type="ECO:0000313" key="1">
    <source>
        <dbReference type="EMBL" id="SFG95727.1"/>
    </source>
</evidence>
<dbReference type="Proteomes" id="UP000199337">
    <property type="component" value="Unassembled WGS sequence"/>
</dbReference>
<dbReference type="RefSeq" id="WP_274377558.1">
    <property type="nucleotide sequence ID" value="NZ_FOOX01000012.1"/>
</dbReference>